<proteinExistence type="predicted"/>
<comment type="subcellular location">
    <subcellularLocation>
        <location evidence="1">Cell membrane</location>
        <topology evidence="1">Multi-pass membrane protein</topology>
    </subcellularLocation>
</comment>
<evidence type="ECO:0000313" key="8">
    <source>
        <dbReference type="Proteomes" id="UP000317512"/>
    </source>
</evidence>
<keyword evidence="3 6" id="KW-0812">Transmembrane</keyword>
<feature type="transmembrane region" description="Helical" evidence="6">
    <location>
        <begin position="177"/>
        <end position="195"/>
    </location>
</feature>
<reference evidence="8" key="1">
    <citation type="submission" date="2019-07" db="EMBL/GenBank/DDBJ databases">
        <title>Complete genome sequences of three Mycoplasma sp. 1220 strains.</title>
        <authorList>
            <person name="Grozner D."/>
            <person name="Forro B."/>
            <person name="Kovacs A.B."/>
            <person name="Marton S."/>
            <person name="Banyai K."/>
            <person name="Kreizinger Z."/>
            <person name="Sulyok K.M."/>
            <person name="Gyuranecz M."/>
        </authorList>
    </citation>
    <scope>NUCLEOTIDE SEQUENCE [LARGE SCALE GENOMIC DNA]</scope>
    <source>
        <strain evidence="8">MYCAV93</strain>
    </source>
</reference>
<dbReference type="EMBL" id="CP041663">
    <property type="protein sequence ID" value="QDY88436.1"/>
    <property type="molecule type" value="Genomic_DNA"/>
</dbReference>
<gene>
    <name evidence="7" type="ORF">FOY43_02040</name>
</gene>
<evidence type="ECO:0000256" key="6">
    <source>
        <dbReference type="SAM" id="Phobius"/>
    </source>
</evidence>
<organism evidence="7 8">
    <name type="scientific">Mycoplasma anserisalpingitidis</name>
    <dbReference type="NCBI Taxonomy" id="519450"/>
    <lineage>
        <taxon>Bacteria</taxon>
        <taxon>Bacillati</taxon>
        <taxon>Mycoplasmatota</taxon>
        <taxon>Mollicutes</taxon>
        <taxon>Mycoplasmataceae</taxon>
        <taxon>Mycoplasma</taxon>
    </lineage>
</organism>
<keyword evidence="5 6" id="KW-0472">Membrane</keyword>
<feature type="transmembrane region" description="Helical" evidence="6">
    <location>
        <begin position="44"/>
        <end position="64"/>
    </location>
</feature>
<feature type="transmembrane region" description="Helical" evidence="6">
    <location>
        <begin position="117"/>
        <end position="136"/>
    </location>
</feature>
<dbReference type="GO" id="GO:0022857">
    <property type="term" value="F:transmembrane transporter activity"/>
    <property type="evidence" value="ECO:0007669"/>
    <property type="project" value="InterPro"/>
</dbReference>
<dbReference type="RefSeq" id="WP_146308900.1">
    <property type="nucleotide sequence ID" value="NZ_CP041663.1"/>
</dbReference>
<dbReference type="GO" id="GO:0005886">
    <property type="term" value="C:plasma membrane"/>
    <property type="evidence" value="ECO:0007669"/>
    <property type="project" value="UniProtKB-SubCell"/>
</dbReference>
<feature type="transmembrane region" description="Helical" evidence="6">
    <location>
        <begin position="233"/>
        <end position="253"/>
    </location>
</feature>
<evidence type="ECO:0000256" key="1">
    <source>
        <dbReference type="ARBA" id="ARBA00004651"/>
    </source>
</evidence>
<feature type="transmembrane region" description="Helical" evidence="6">
    <location>
        <begin position="148"/>
        <end position="168"/>
    </location>
</feature>
<feature type="transmembrane region" description="Helical" evidence="6">
    <location>
        <begin position="324"/>
        <end position="344"/>
    </location>
</feature>
<name>A0A5B8JAU7_9MOLU</name>
<evidence type="ECO:0000313" key="7">
    <source>
        <dbReference type="EMBL" id="QDY88436.1"/>
    </source>
</evidence>
<accession>A0A5B8JAU7</accession>
<protein>
    <submittedName>
        <fullName evidence="7">ABC transporter permease</fullName>
    </submittedName>
</protein>
<dbReference type="CDD" id="cd06580">
    <property type="entry name" value="TM_PBP1_transp_TpRbsC_like"/>
    <property type="match status" value="1"/>
</dbReference>
<evidence type="ECO:0000256" key="2">
    <source>
        <dbReference type="ARBA" id="ARBA00022475"/>
    </source>
</evidence>
<sequence length="540" mass="61850">MNNPKENKFISSFNEQFRDKKYKLQKVLTFENGSSTIKKVFSSIWAILVGIILSGIAYGFYIFISSGTFGNPFEFIASLLTSAFDEYNITNFWLYFAIFGFLGLAIAVAFKTGYFNVGVSGQMTLPALLFFSFMILNRNFEPSTLTLFFGMLLFIVVGFICGMISGLLKAYFNVHEVISTIFLNWIIVSVGKWLLAKENEILIPISDENIGIFLSTLPYTTSRLSISFDQIETFKIIGVILLVLLSAVFWFIYKNTSIGYKLKMIGLNKHNADYVGVNQKALTISVLSISGALGGIAGFFLFVIKDCAITGLESGPIAMGFESIAVALIALNNPIGVLFSSIFYSIIYTSKVPLFSELGVVNEFYPIVTGLMIFIIAIAVIFSKLTPIKSFIKWMILVRNKEYRKVRKEYYSDKKTMYNKHKTRVKDVKKMSIQRKKEFKNETRNYLSLSEKLKRDLNKKDVDINSVYQELAKLKFEYNEKVRLAGLDVYSDYISYYKNTKRENKNKFKKYKEDLFKETFKKFVNNKIFRNSNLVIEEEK</sequence>
<dbReference type="PANTHER" id="PTHR47089">
    <property type="entry name" value="ABC TRANSPORTER, PERMEASE PROTEIN"/>
    <property type="match status" value="1"/>
</dbReference>
<evidence type="ECO:0000256" key="4">
    <source>
        <dbReference type="ARBA" id="ARBA00022989"/>
    </source>
</evidence>
<dbReference type="OrthoDB" id="45037at2"/>
<feature type="transmembrane region" description="Helical" evidence="6">
    <location>
        <begin position="281"/>
        <end position="304"/>
    </location>
</feature>
<dbReference type="InterPro" id="IPR001851">
    <property type="entry name" value="ABC_transp_permease"/>
</dbReference>
<keyword evidence="2" id="KW-1003">Cell membrane</keyword>
<dbReference type="Proteomes" id="UP000317512">
    <property type="component" value="Chromosome"/>
</dbReference>
<evidence type="ECO:0000256" key="3">
    <source>
        <dbReference type="ARBA" id="ARBA00022692"/>
    </source>
</evidence>
<dbReference type="Pfam" id="PF02653">
    <property type="entry name" value="BPD_transp_2"/>
    <property type="match status" value="1"/>
</dbReference>
<dbReference type="PANTHER" id="PTHR47089:SF1">
    <property type="entry name" value="GUANOSINE ABC TRANSPORTER PERMEASE PROTEIN NUPP"/>
    <property type="match status" value="1"/>
</dbReference>
<dbReference type="AlphaFoldDB" id="A0A5B8JAU7"/>
<keyword evidence="4 6" id="KW-1133">Transmembrane helix</keyword>
<feature type="transmembrane region" description="Helical" evidence="6">
    <location>
        <begin position="364"/>
        <end position="385"/>
    </location>
</feature>
<feature type="transmembrane region" description="Helical" evidence="6">
    <location>
        <begin position="92"/>
        <end position="110"/>
    </location>
</feature>
<evidence type="ECO:0000256" key="5">
    <source>
        <dbReference type="ARBA" id="ARBA00023136"/>
    </source>
</evidence>